<dbReference type="EMBL" id="PDNB01000295">
    <property type="protein sequence ID" value="PGG96101.1"/>
    <property type="molecule type" value="Genomic_DNA"/>
</dbReference>
<dbReference type="InterPro" id="IPR050742">
    <property type="entry name" value="Helicase_Restrict-Modif_Enz"/>
</dbReference>
<dbReference type="Pfam" id="PF04851">
    <property type="entry name" value="ResIII"/>
    <property type="match status" value="1"/>
</dbReference>
<dbReference type="InterPro" id="IPR001650">
    <property type="entry name" value="Helicase_C-like"/>
</dbReference>
<dbReference type="GO" id="GO:0032042">
    <property type="term" value="P:mitochondrial DNA metabolic process"/>
    <property type="evidence" value="ECO:0007669"/>
    <property type="project" value="TreeGrafter"/>
</dbReference>
<name>A0A2B7WHV1_9EURO</name>
<feature type="domain" description="Helicase ATP-binding" evidence="3">
    <location>
        <begin position="64"/>
        <end position="227"/>
    </location>
</feature>
<dbReference type="CDD" id="cd18799">
    <property type="entry name" value="SF2_C_EcoAI-like"/>
    <property type="match status" value="1"/>
</dbReference>
<dbReference type="GO" id="GO:0061749">
    <property type="term" value="F:forked DNA-dependent helicase activity"/>
    <property type="evidence" value="ECO:0007669"/>
    <property type="project" value="TreeGrafter"/>
</dbReference>
<dbReference type="STRING" id="1447875.A0A2B7WHV1"/>
<dbReference type="GO" id="GO:0016787">
    <property type="term" value="F:hydrolase activity"/>
    <property type="evidence" value="ECO:0007669"/>
    <property type="project" value="InterPro"/>
</dbReference>
<keyword evidence="1" id="KW-0378">Hydrolase</keyword>
<dbReference type="PANTHER" id="PTHR47396:SF1">
    <property type="entry name" value="ATP-DEPENDENT HELICASE IRC3-RELATED"/>
    <property type="match status" value="1"/>
</dbReference>
<dbReference type="PROSITE" id="PS51194">
    <property type="entry name" value="HELICASE_CTER"/>
    <property type="match status" value="1"/>
</dbReference>
<dbReference type="Pfam" id="PF00271">
    <property type="entry name" value="Helicase_C"/>
    <property type="match status" value="1"/>
</dbReference>
<dbReference type="GO" id="GO:0036121">
    <property type="term" value="F:double-stranded DNA helicase activity"/>
    <property type="evidence" value="ECO:0007669"/>
    <property type="project" value="TreeGrafter"/>
</dbReference>
<dbReference type="OrthoDB" id="16911at2759"/>
<feature type="region of interest" description="Disordered" evidence="2">
    <location>
        <begin position="631"/>
        <end position="652"/>
    </location>
</feature>
<dbReference type="GO" id="GO:0000403">
    <property type="term" value="F:Y-form DNA binding"/>
    <property type="evidence" value="ECO:0007669"/>
    <property type="project" value="TreeGrafter"/>
</dbReference>
<dbReference type="AlphaFoldDB" id="A0A2B7WHV1"/>
<accession>A0A2B7WHV1</accession>
<reference evidence="5 6" key="1">
    <citation type="submission" date="2017-10" db="EMBL/GenBank/DDBJ databases">
        <title>Comparative genomics in systemic dimorphic fungi from Ajellomycetaceae.</title>
        <authorList>
            <person name="Munoz J.F."/>
            <person name="Mcewen J.G."/>
            <person name="Clay O.K."/>
            <person name="Cuomo C.A."/>
        </authorList>
    </citation>
    <scope>NUCLEOTIDE SEQUENCE [LARGE SCALE GENOMIC DNA]</scope>
    <source>
        <strain evidence="5 6">UAMH5409</strain>
    </source>
</reference>
<feature type="region of interest" description="Disordered" evidence="2">
    <location>
        <begin position="434"/>
        <end position="453"/>
    </location>
</feature>
<evidence type="ECO:0000256" key="1">
    <source>
        <dbReference type="ARBA" id="ARBA00022806"/>
    </source>
</evidence>
<dbReference type="CDD" id="cd18032">
    <property type="entry name" value="DEXHc_RE_I_III_res"/>
    <property type="match status" value="1"/>
</dbReference>
<evidence type="ECO:0000313" key="6">
    <source>
        <dbReference type="Proteomes" id="UP000223968"/>
    </source>
</evidence>
<evidence type="ECO:0000256" key="2">
    <source>
        <dbReference type="SAM" id="MobiDB-lite"/>
    </source>
</evidence>
<feature type="domain" description="Helicase C-terminal" evidence="4">
    <location>
        <begin position="282"/>
        <end position="449"/>
    </location>
</feature>
<dbReference type="InterPro" id="IPR006935">
    <property type="entry name" value="Helicase/UvrB_N"/>
</dbReference>
<sequence length="652" mass="72497">MRWLTRCVRDLRCAAFYGNQLFPRRYLSSAAATPNPTHTPGSVLPSSEFRLRSYQEECIQSVLSYLNKGHKRLGVSLATGSGKTVIFTQLIDRIPPRGEIATQSLILVHRKELVEQAAKHCMLAYPGKTIEIEMGNSHATGTAEITIASIRSLLSKGRIEKFDPDRFKLVLVDEAHHIVAPSYTEALGYFGLNEATEYSPALVGVSATFSRFDGLRLGAAIDHIVYHKDYIDMIGEKWLADAVFTTVNSKADLSKVRDAPNGDFQTGQLSAAVNTDAINEITVRAWLSRAQERKSTLVFGVDIDHVRCLTDTFRRFGIDARYVTSQTPKDLRTEELDAFRNQDYPVLVNCGLFTEGTDIPNIDCVLLARPTRSKNLLIQMIGRGLRLYPGKENCHIIDMVAALNTGVTTTPTLFGLHPDEGLDETKLEDIEKCKNGESDGMRPRSKSSGPSADKVTVDFTDYESVHDLLQDTSGEQHIRSLSKNAWVSVNPDRYVLNAPSGRITIIGDGTGLFSVFHLKALKPEKKSASPFSRPREITSSVELAQAVHAADTLASRIFLPVFVASWQPWRKKNASPGQVAFLNNHLPFDNQIEFGQISKGEAADMITKLKHGAKGQFKNIMAIKQRAMREKVKKSRLEEQKRREEVKVGPLN</sequence>
<gene>
    <name evidence="5" type="ORF">AJ79_09727</name>
</gene>
<dbReference type="SMART" id="SM00490">
    <property type="entry name" value="HELICc"/>
    <property type="match status" value="1"/>
</dbReference>
<keyword evidence="1" id="KW-0067">ATP-binding</keyword>
<proteinExistence type="predicted"/>
<evidence type="ECO:0008006" key="7">
    <source>
        <dbReference type="Google" id="ProtNLM"/>
    </source>
</evidence>
<dbReference type="Proteomes" id="UP000223968">
    <property type="component" value="Unassembled WGS sequence"/>
</dbReference>
<dbReference type="SUPFAM" id="SSF52540">
    <property type="entry name" value="P-loop containing nucleoside triphosphate hydrolases"/>
    <property type="match status" value="1"/>
</dbReference>
<evidence type="ECO:0000259" key="3">
    <source>
        <dbReference type="PROSITE" id="PS51192"/>
    </source>
</evidence>
<dbReference type="GO" id="GO:0005524">
    <property type="term" value="F:ATP binding"/>
    <property type="evidence" value="ECO:0007669"/>
    <property type="project" value="InterPro"/>
</dbReference>
<keyword evidence="1" id="KW-0347">Helicase</keyword>
<dbReference type="SMART" id="SM00487">
    <property type="entry name" value="DEXDc"/>
    <property type="match status" value="1"/>
</dbReference>
<dbReference type="GO" id="GO:0005759">
    <property type="term" value="C:mitochondrial matrix"/>
    <property type="evidence" value="ECO:0007669"/>
    <property type="project" value="TreeGrafter"/>
</dbReference>
<dbReference type="PROSITE" id="PS51192">
    <property type="entry name" value="HELICASE_ATP_BIND_1"/>
    <property type="match status" value="1"/>
</dbReference>
<evidence type="ECO:0000313" key="5">
    <source>
        <dbReference type="EMBL" id="PGG96101.1"/>
    </source>
</evidence>
<keyword evidence="1" id="KW-0547">Nucleotide-binding</keyword>
<dbReference type="InterPro" id="IPR027417">
    <property type="entry name" value="P-loop_NTPase"/>
</dbReference>
<dbReference type="Gene3D" id="3.40.50.300">
    <property type="entry name" value="P-loop containing nucleotide triphosphate hydrolases"/>
    <property type="match status" value="2"/>
</dbReference>
<keyword evidence="6" id="KW-1185">Reference proteome</keyword>
<dbReference type="GO" id="GO:0070125">
    <property type="term" value="P:mitochondrial translational elongation"/>
    <property type="evidence" value="ECO:0007669"/>
    <property type="project" value="TreeGrafter"/>
</dbReference>
<dbReference type="PANTHER" id="PTHR47396">
    <property type="entry name" value="TYPE I RESTRICTION ENZYME ECOKI R PROTEIN"/>
    <property type="match status" value="1"/>
</dbReference>
<comment type="caution">
    <text evidence="5">The sequence shown here is derived from an EMBL/GenBank/DDBJ whole genome shotgun (WGS) entry which is preliminary data.</text>
</comment>
<evidence type="ECO:0000259" key="4">
    <source>
        <dbReference type="PROSITE" id="PS51194"/>
    </source>
</evidence>
<organism evidence="5 6">
    <name type="scientific">Helicocarpus griseus UAMH5409</name>
    <dbReference type="NCBI Taxonomy" id="1447875"/>
    <lineage>
        <taxon>Eukaryota</taxon>
        <taxon>Fungi</taxon>
        <taxon>Dikarya</taxon>
        <taxon>Ascomycota</taxon>
        <taxon>Pezizomycotina</taxon>
        <taxon>Eurotiomycetes</taxon>
        <taxon>Eurotiomycetidae</taxon>
        <taxon>Onygenales</taxon>
        <taxon>Ajellomycetaceae</taxon>
        <taxon>Helicocarpus</taxon>
    </lineage>
</organism>
<protein>
    <recommendedName>
        <fullName evidence="7">DEAD/DEAH box helicase</fullName>
    </recommendedName>
</protein>
<dbReference type="InterPro" id="IPR014001">
    <property type="entry name" value="Helicase_ATP-bd"/>
</dbReference>